<name>A0A9P5ANC3_9HYPO</name>
<sequence>MSTDEPVPHACAFCQKLEVQPYELEPHVPANNIFALKLDGIFAVEAASGGCQLFQSILPAPLNRDLEAGRESGDIPSASSVEVLLLFAFEDNMRISSLCMRAQKIFMPSRVIDVRSSGMGRIRLANRSDIDASSYVALSYCWGGSQPERTTMSNTHERFHGFSVDSQPQSIKDAILVTRKLGIKYIWVDSLCIIQDDPNDLARELGTMHQIYEFSTLVISAAIASSSTEGFLRLCHPKDETYRLRYRCPNNDPGSLILSKYEAGPSDPIHRRAWTLQEHILAPRLAIYSNTGLRFFCASGSFKDGPPTDGVLHTYGAEFYNKLSLRSSDVLRHKLLHFNGDLDWYSLLTEYHSRRLSFPADRMAAISAIADRLADGQHGKYLAGLWEFDLSFGLLWEASGDNRIGTPRAESPIRDQTPDFPSWSWASISGNTCLGITGSLGPERARYISKIQLLHTELDLLHPEAPFSHVRKGRLRLRGRLIPATCEAVDCYSTNTGDFPWPAYFTGQNTYRSALRFGGMLNLDATISKQGWTLEQWRSLVSTWRRTHELGSYIAVAQRPLRSIQPPILTDSTTTASESNTTEIASSAAETTTTTAATTTAICGPTTVLANPTALFDPEEFHEDFHEDEYATVQLPFQVGIYGSFSDTVYVGVSGMLSILEAPKFEHVGNYELPFQYFPDVPIFPYWTDLWLWNGACGSGISYDAYETSRGQTFTVEYNTVSIGGSDVNLDHFTNQIVLPQLSEFKE</sequence>
<dbReference type="InterPro" id="IPR010730">
    <property type="entry name" value="HET"/>
</dbReference>
<dbReference type="PANTHER" id="PTHR33112">
    <property type="entry name" value="DOMAIN PROTEIN, PUTATIVE-RELATED"/>
    <property type="match status" value="1"/>
</dbReference>
<dbReference type="Proteomes" id="UP000730481">
    <property type="component" value="Unassembled WGS sequence"/>
</dbReference>
<organism evidence="2 3">
    <name type="scientific">Fusarium beomiforme</name>
    <dbReference type="NCBI Taxonomy" id="44412"/>
    <lineage>
        <taxon>Eukaryota</taxon>
        <taxon>Fungi</taxon>
        <taxon>Dikarya</taxon>
        <taxon>Ascomycota</taxon>
        <taxon>Pezizomycotina</taxon>
        <taxon>Sordariomycetes</taxon>
        <taxon>Hypocreomycetidae</taxon>
        <taxon>Hypocreales</taxon>
        <taxon>Nectriaceae</taxon>
        <taxon>Fusarium</taxon>
        <taxon>Fusarium burgessii species complex</taxon>
    </lineage>
</organism>
<comment type="caution">
    <text evidence="2">The sequence shown here is derived from an EMBL/GenBank/DDBJ whole genome shotgun (WGS) entry which is preliminary data.</text>
</comment>
<gene>
    <name evidence="2" type="ORF">FBEOM_4155</name>
</gene>
<dbReference type="OrthoDB" id="5001157at2759"/>
<reference evidence="2" key="1">
    <citation type="journal article" date="2017" name="Mycologia">
        <title>Fusarium algeriense, sp. nov., a novel toxigenic crown rot pathogen of durum wheat from Algeria is nested in the Fusarium burgessii species complex.</title>
        <authorList>
            <person name="Laraba I."/>
            <person name="Keddad A."/>
            <person name="Boureghda H."/>
            <person name="Abdallah N."/>
            <person name="Vaughan M.M."/>
            <person name="Proctor R.H."/>
            <person name="Busman M."/>
            <person name="O'Donnell K."/>
        </authorList>
    </citation>
    <scope>NUCLEOTIDE SEQUENCE</scope>
    <source>
        <strain evidence="2">NRRL 25174</strain>
    </source>
</reference>
<accession>A0A9P5ANC3</accession>
<keyword evidence="3" id="KW-1185">Reference proteome</keyword>
<evidence type="ECO:0000313" key="3">
    <source>
        <dbReference type="Proteomes" id="UP000730481"/>
    </source>
</evidence>
<dbReference type="EMBL" id="PVQB02000169">
    <property type="protein sequence ID" value="KAF4341898.1"/>
    <property type="molecule type" value="Genomic_DNA"/>
</dbReference>
<protein>
    <submittedName>
        <fullName evidence="2">Het-domain protein</fullName>
    </submittedName>
</protein>
<feature type="domain" description="Heterokaryon incompatibility" evidence="1">
    <location>
        <begin position="135"/>
        <end position="278"/>
    </location>
</feature>
<evidence type="ECO:0000259" key="1">
    <source>
        <dbReference type="Pfam" id="PF06985"/>
    </source>
</evidence>
<reference evidence="2" key="2">
    <citation type="submission" date="2020-02" db="EMBL/GenBank/DDBJ databases">
        <title>Identification and distribution of gene clusters putatively required for synthesis of sphingolipid metabolism inhibitors in phylogenetically diverse species of the filamentous fungus Fusarium.</title>
        <authorList>
            <person name="Kim H.-S."/>
            <person name="Busman M."/>
            <person name="Brown D.W."/>
            <person name="Divon H."/>
            <person name="Uhlig S."/>
            <person name="Proctor R.H."/>
        </authorList>
    </citation>
    <scope>NUCLEOTIDE SEQUENCE</scope>
    <source>
        <strain evidence="2">NRRL 25174</strain>
    </source>
</reference>
<evidence type="ECO:0000313" key="2">
    <source>
        <dbReference type="EMBL" id="KAF4341898.1"/>
    </source>
</evidence>
<proteinExistence type="predicted"/>
<dbReference type="AlphaFoldDB" id="A0A9P5ANC3"/>
<dbReference type="Pfam" id="PF06985">
    <property type="entry name" value="HET"/>
    <property type="match status" value="1"/>
</dbReference>
<dbReference type="PANTHER" id="PTHR33112:SF16">
    <property type="entry name" value="HETEROKARYON INCOMPATIBILITY DOMAIN-CONTAINING PROTEIN"/>
    <property type="match status" value="1"/>
</dbReference>